<feature type="transmembrane region" description="Helical" evidence="7">
    <location>
        <begin position="200"/>
        <end position="227"/>
    </location>
</feature>
<comment type="caution">
    <text evidence="8">The sequence shown here is derived from an EMBL/GenBank/DDBJ whole genome shotgun (WGS) entry which is preliminary data.</text>
</comment>
<protein>
    <recommendedName>
        <fullName evidence="7">UPF0056 membrane protein</fullName>
    </recommendedName>
</protein>
<proteinExistence type="inferred from homology"/>
<sequence>MLYFTITIGSFLLVLGTLLPILNPLYVTPVFWTMTAGATKELRRLIARKVGIYSFIILLVSALFGNVFLKMFGITIPIVQLAGGLIVVHAGWKLLNAEDPDSGHHEKLADDFTIDKVKMKASTFYPLTFPLTAGPGSIAAAITVGASLKGSSGSTEQVFAVFGIILGCFTIGFLLYMANRFAVRIMTKMGQTGMAVVMRLVAFLLICIGIQIMWNGLFQLIVSIPFVSRA</sequence>
<dbReference type="eggNOG" id="COG2095">
    <property type="taxonomic scope" value="Bacteria"/>
</dbReference>
<dbReference type="Proteomes" id="UP000029629">
    <property type="component" value="Unassembled WGS sequence"/>
</dbReference>
<name>A0A095Z5S0_9BURK</name>
<evidence type="ECO:0000256" key="1">
    <source>
        <dbReference type="ARBA" id="ARBA00004651"/>
    </source>
</evidence>
<keyword evidence="4 7" id="KW-0812">Transmembrane</keyword>
<dbReference type="InterPro" id="IPR002771">
    <property type="entry name" value="Multi_antbiot-R_MarC"/>
</dbReference>
<reference evidence="8 9" key="1">
    <citation type="submission" date="2014-07" db="EMBL/GenBank/DDBJ databases">
        <authorList>
            <person name="McCorrison J."/>
            <person name="Sanka R."/>
            <person name="Torralba M."/>
            <person name="Gillis M."/>
            <person name="Haft D.H."/>
            <person name="Methe B."/>
            <person name="Sutton G."/>
            <person name="Nelson K.E."/>
        </authorList>
    </citation>
    <scope>NUCLEOTIDE SEQUENCE [LARGE SCALE GENOMIC DNA]</scope>
    <source>
        <strain evidence="8 9">DNF00040</strain>
    </source>
</reference>
<feature type="transmembrane region" description="Helical" evidence="7">
    <location>
        <begin position="158"/>
        <end position="179"/>
    </location>
</feature>
<accession>A0A095Z5S0</accession>
<comment type="similarity">
    <text evidence="2 7">Belongs to the UPF0056 (MarC) family.</text>
</comment>
<comment type="subcellular location">
    <subcellularLocation>
        <location evidence="1 7">Cell membrane</location>
        <topology evidence="1 7">Multi-pass membrane protein</topology>
    </subcellularLocation>
</comment>
<evidence type="ECO:0000256" key="7">
    <source>
        <dbReference type="RuleBase" id="RU362048"/>
    </source>
</evidence>
<dbReference type="EMBL" id="JRNI01000031">
    <property type="protein sequence ID" value="KGF30023.1"/>
    <property type="molecule type" value="Genomic_DNA"/>
</dbReference>
<dbReference type="RefSeq" id="WP_036559862.1">
    <property type="nucleotide sequence ID" value="NZ_JRNI01000031.1"/>
</dbReference>
<dbReference type="NCBIfam" id="TIGR00427">
    <property type="entry name" value="NAAT family transporter"/>
    <property type="match status" value="1"/>
</dbReference>
<keyword evidence="9" id="KW-1185">Reference proteome</keyword>
<dbReference type="Pfam" id="PF01914">
    <property type="entry name" value="MarC"/>
    <property type="match status" value="1"/>
</dbReference>
<feature type="transmembrane region" description="Helical" evidence="7">
    <location>
        <begin position="74"/>
        <end position="95"/>
    </location>
</feature>
<keyword evidence="6 7" id="KW-0472">Membrane</keyword>
<feature type="transmembrane region" description="Helical" evidence="7">
    <location>
        <begin position="6"/>
        <end position="29"/>
    </location>
</feature>
<evidence type="ECO:0000313" key="8">
    <source>
        <dbReference type="EMBL" id="KGF30023.1"/>
    </source>
</evidence>
<dbReference type="OrthoDB" id="21094at2"/>
<feature type="transmembrane region" description="Helical" evidence="7">
    <location>
        <begin position="124"/>
        <end position="146"/>
    </location>
</feature>
<dbReference type="PANTHER" id="PTHR33508">
    <property type="entry name" value="UPF0056 MEMBRANE PROTEIN YHCE"/>
    <property type="match status" value="1"/>
</dbReference>
<evidence type="ECO:0000256" key="4">
    <source>
        <dbReference type="ARBA" id="ARBA00022692"/>
    </source>
</evidence>
<keyword evidence="3" id="KW-1003">Cell membrane</keyword>
<evidence type="ECO:0000256" key="2">
    <source>
        <dbReference type="ARBA" id="ARBA00009784"/>
    </source>
</evidence>
<feature type="transmembrane region" description="Helical" evidence="7">
    <location>
        <begin position="50"/>
        <end position="68"/>
    </location>
</feature>
<gene>
    <name evidence="8" type="ORF">HMPREF2130_08155</name>
</gene>
<dbReference type="AlphaFoldDB" id="A0A095Z5S0"/>
<dbReference type="PANTHER" id="PTHR33508:SF1">
    <property type="entry name" value="UPF0056 MEMBRANE PROTEIN YHCE"/>
    <property type="match status" value="1"/>
</dbReference>
<dbReference type="GO" id="GO:0005886">
    <property type="term" value="C:plasma membrane"/>
    <property type="evidence" value="ECO:0007669"/>
    <property type="project" value="UniProtKB-SubCell"/>
</dbReference>
<organism evidence="8 9">
    <name type="scientific">Oligella urethralis DNF00040</name>
    <dbReference type="NCBI Taxonomy" id="1401065"/>
    <lineage>
        <taxon>Bacteria</taxon>
        <taxon>Pseudomonadati</taxon>
        <taxon>Pseudomonadota</taxon>
        <taxon>Betaproteobacteria</taxon>
        <taxon>Burkholderiales</taxon>
        <taxon>Alcaligenaceae</taxon>
        <taxon>Oligella</taxon>
    </lineage>
</organism>
<evidence type="ECO:0000256" key="5">
    <source>
        <dbReference type="ARBA" id="ARBA00022989"/>
    </source>
</evidence>
<evidence type="ECO:0000313" key="9">
    <source>
        <dbReference type="Proteomes" id="UP000029629"/>
    </source>
</evidence>
<evidence type="ECO:0000256" key="6">
    <source>
        <dbReference type="ARBA" id="ARBA00023136"/>
    </source>
</evidence>
<evidence type="ECO:0000256" key="3">
    <source>
        <dbReference type="ARBA" id="ARBA00022475"/>
    </source>
</evidence>
<keyword evidence="5 7" id="KW-1133">Transmembrane helix</keyword>